<dbReference type="GO" id="GO:0043328">
    <property type="term" value="P:protein transport to vacuole involved in ubiquitin-dependent protein catabolic process via the multivesicular body sorting pathway"/>
    <property type="evidence" value="ECO:0007669"/>
    <property type="project" value="TreeGrafter"/>
</dbReference>
<keyword evidence="3" id="KW-0653">Protein transport</keyword>
<sequence>MASATAPARGPFEFPREYNFPPFFTRQQNLTTLHAQLTKWSSLILAYCQHHRIFKLHLSPASSSSTTATTSTEAVATAPGAAPNTEELFYNKRLGRRLAVADVREVLGFMRRDGRAEYVGGGGGGDVVWIYWRTPEEWAALVEGWVEETAQKGTVLTLYELTQGENTRGTEFYGLDPELLQKALAILVKRGKAQIFGQEDSQGVKFF</sequence>
<evidence type="ECO:0000256" key="2">
    <source>
        <dbReference type="ARBA" id="ARBA00022448"/>
    </source>
</evidence>
<dbReference type="SUPFAM" id="SSF46785">
    <property type="entry name" value="Winged helix' DNA-binding domain"/>
    <property type="match status" value="2"/>
</dbReference>
<evidence type="ECO:0000313" key="5">
    <source>
        <dbReference type="EMBL" id="KAJ9151336.1"/>
    </source>
</evidence>
<dbReference type="GO" id="GO:0042803">
    <property type="term" value="F:protein homodimerization activity"/>
    <property type="evidence" value="ECO:0007669"/>
    <property type="project" value="TreeGrafter"/>
</dbReference>
<name>A0AA38VUC5_9PEZI</name>
<dbReference type="InterPro" id="IPR036390">
    <property type="entry name" value="WH_DNA-bd_sf"/>
</dbReference>
<evidence type="ECO:0000256" key="3">
    <source>
        <dbReference type="ARBA" id="ARBA00022927"/>
    </source>
</evidence>
<dbReference type="GO" id="GO:0016236">
    <property type="term" value="P:macroautophagy"/>
    <property type="evidence" value="ECO:0007669"/>
    <property type="project" value="UniProtKB-ARBA"/>
</dbReference>
<protein>
    <recommendedName>
        <fullName evidence="4">ESCRT-II complex subunit VPS25</fullName>
    </recommendedName>
</protein>
<keyword evidence="2" id="KW-0813">Transport</keyword>
<accession>A0AA38VUC5</accession>
<evidence type="ECO:0000313" key="6">
    <source>
        <dbReference type="Proteomes" id="UP001174694"/>
    </source>
</evidence>
<dbReference type="PANTHER" id="PTHR13149">
    <property type="entry name" value="VACUOLAR PROTEIN SORTING-ASSOCIATED PROTEIN VPS25"/>
    <property type="match status" value="1"/>
</dbReference>
<dbReference type="Pfam" id="PF05871">
    <property type="entry name" value="ESCRT-II"/>
    <property type="match status" value="1"/>
</dbReference>
<keyword evidence="6" id="KW-1185">Reference proteome</keyword>
<dbReference type="InterPro" id="IPR036388">
    <property type="entry name" value="WH-like_DNA-bd_sf"/>
</dbReference>
<organism evidence="5 6">
    <name type="scientific">Pleurostoma richardsiae</name>
    <dbReference type="NCBI Taxonomy" id="41990"/>
    <lineage>
        <taxon>Eukaryota</taxon>
        <taxon>Fungi</taxon>
        <taxon>Dikarya</taxon>
        <taxon>Ascomycota</taxon>
        <taxon>Pezizomycotina</taxon>
        <taxon>Sordariomycetes</taxon>
        <taxon>Sordariomycetidae</taxon>
        <taxon>Calosphaeriales</taxon>
        <taxon>Pleurostomataceae</taxon>
        <taxon>Pleurostoma</taxon>
    </lineage>
</organism>
<reference evidence="5" key="1">
    <citation type="submission" date="2022-07" db="EMBL/GenBank/DDBJ databases">
        <title>Fungi with potential for degradation of polypropylene.</title>
        <authorList>
            <person name="Gostincar C."/>
        </authorList>
    </citation>
    <scope>NUCLEOTIDE SEQUENCE</scope>
    <source>
        <strain evidence="5">EXF-13308</strain>
    </source>
</reference>
<dbReference type="EMBL" id="JANBVO010000006">
    <property type="protein sequence ID" value="KAJ9151336.1"/>
    <property type="molecule type" value="Genomic_DNA"/>
</dbReference>
<dbReference type="Gene3D" id="1.10.10.10">
    <property type="entry name" value="Winged helix-like DNA-binding domain superfamily/Winged helix DNA-binding domain"/>
    <property type="match status" value="1"/>
</dbReference>
<proteinExistence type="inferred from homology"/>
<dbReference type="FunFam" id="1.10.10.10:FF:000141">
    <property type="entry name" value="vacuolar protein-sorting-associated protein 25"/>
    <property type="match status" value="1"/>
</dbReference>
<dbReference type="AlphaFoldDB" id="A0AA38VUC5"/>
<dbReference type="GO" id="GO:0000814">
    <property type="term" value="C:ESCRT II complex"/>
    <property type="evidence" value="ECO:0007669"/>
    <property type="project" value="InterPro"/>
</dbReference>
<dbReference type="Gene3D" id="1.10.10.570">
    <property type="entry name" value="Winged helix' DNA-binding domain. Chain C. Domain 1"/>
    <property type="match status" value="1"/>
</dbReference>
<dbReference type="GO" id="GO:0005198">
    <property type="term" value="F:structural molecule activity"/>
    <property type="evidence" value="ECO:0007669"/>
    <property type="project" value="TreeGrafter"/>
</dbReference>
<dbReference type="InterPro" id="IPR014041">
    <property type="entry name" value="ESCRT-II_cplx_Vps25-sub_N"/>
</dbReference>
<dbReference type="InterPro" id="IPR008570">
    <property type="entry name" value="ESCRT-II_cplx_Vps25-sub"/>
</dbReference>
<dbReference type="Proteomes" id="UP001174694">
    <property type="component" value="Unassembled WGS sequence"/>
</dbReference>
<comment type="similarity">
    <text evidence="1">Belongs to the VPS25 family.</text>
</comment>
<dbReference type="PANTHER" id="PTHR13149:SF0">
    <property type="entry name" value="VACUOLAR PROTEIN-SORTING-ASSOCIATED PROTEIN 25"/>
    <property type="match status" value="1"/>
</dbReference>
<evidence type="ECO:0000256" key="4">
    <source>
        <dbReference type="ARBA" id="ARBA00030094"/>
    </source>
</evidence>
<gene>
    <name evidence="5" type="ORF">NKR23_g3273</name>
</gene>
<comment type="caution">
    <text evidence="5">The sequence shown here is derived from an EMBL/GenBank/DDBJ whole genome shotgun (WGS) entry which is preliminary data.</text>
</comment>
<evidence type="ECO:0000256" key="1">
    <source>
        <dbReference type="ARBA" id="ARBA00009674"/>
    </source>
</evidence>